<feature type="region of interest" description="Disordered" evidence="1">
    <location>
        <begin position="71"/>
        <end position="90"/>
    </location>
</feature>
<dbReference type="AlphaFoldDB" id="A0A517T9L1"/>
<reference evidence="2 3" key="1">
    <citation type="submission" date="2019-02" db="EMBL/GenBank/DDBJ databases">
        <title>Deep-cultivation of Planctomycetes and their phenomic and genomic characterization uncovers novel biology.</title>
        <authorList>
            <person name="Wiegand S."/>
            <person name="Jogler M."/>
            <person name="Boedeker C."/>
            <person name="Pinto D."/>
            <person name="Vollmers J."/>
            <person name="Rivas-Marin E."/>
            <person name="Kohn T."/>
            <person name="Peeters S.H."/>
            <person name="Heuer A."/>
            <person name="Rast P."/>
            <person name="Oberbeckmann S."/>
            <person name="Bunk B."/>
            <person name="Jeske O."/>
            <person name="Meyerdierks A."/>
            <person name="Storesund J.E."/>
            <person name="Kallscheuer N."/>
            <person name="Luecker S."/>
            <person name="Lage O.M."/>
            <person name="Pohl T."/>
            <person name="Merkel B.J."/>
            <person name="Hornburger P."/>
            <person name="Mueller R.-W."/>
            <person name="Bruemmer F."/>
            <person name="Labrenz M."/>
            <person name="Spormann A.M."/>
            <person name="Op den Camp H."/>
            <person name="Overmann J."/>
            <person name="Amann R."/>
            <person name="Jetten M.S.M."/>
            <person name="Mascher T."/>
            <person name="Medema M.H."/>
            <person name="Devos D.P."/>
            <person name="Kaster A.-K."/>
            <person name="Ovreas L."/>
            <person name="Rohde M."/>
            <person name="Galperin M.Y."/>
            <person name="Jogler C."/>
        </authorList>
    </citation>
    <scope>NUCLEOTIDE SEQUENCE [LARGE SCALE GENOMIC DNA]</scope>
    <source>
        <strain evidence="2 3">V22</strain>
    </source>
</reference>
<dbReference type="Proteomes" id="UP000319976">
    <property type="component" value="Chromosome"/>
</dbReference>
<dbReference type="EMBL" id="CP036316">
    <property type="protein sequence ID" value="QDT65070.1"/>
    <property type="molecule type" value="Genomic_DNA"/>
</dbReference>
<evidence type="ECO:0000313" key="3">
    <source>
        <dbReference type="Proteomes" id="UP000319976"/>
    </source>
</evidence>
<protein>
    <submittedName>
        <fullName evidence="2">Uncharacterized protein</fullName>
    </submittedName>
</protein>
<dbReference type="OrthoDB" id="9766398at2"/>
<sequence length="624" mass="71758">MEALKLSPKITILPVVHGSGDFAIEVRQVMLDSHYDCLAVPLPPSFQFQVEEAISYLPSVSAVLQQEPRSFGGQWTPDMEEDEPRDEEPTCSYVPIDPCQPVIAALRIALQERMPRFFIDMETESFAPMSGILPDPYALKTVRADRFSAAVLPALEMPKEGQPWNRVVAMANRLRELEERFSSILCVCSILDWPWIKDAYHDKVEQSAFDEDVEPCHTYQVAQRTLTFLMGELPFITGLYEQARVELEGDEHLSVDGIKALLLKTRDRYREEHKGRARKITPKLLRTYLQYVRNLSLVERRMTPDLYTLIVAAQQIFGDTFAVSLAETSRDYPFGKPLEFPELKMGIDRAELDDGDVVNMISRLPGPPVQWRSLSLNRKPPEIDKEEWKQRWNPYFQCSWPPEDETIENLRTAVQDLALAIMGNDLARSEKFTTSLKDGLDIRETLRNWHTNDLYVKVFPPNRGTLDCVIMLFDSPADPRDYPWRTTWLAEHQNESTLCFFATDFRENLVGPGIGRSTYGGAMFLFPPRRVFDVWSDRRFDFVDTLEERLLVAGCTYAKEQHIAILSEAPPGRGYHMLAKRFHKKLVHVPMAKLSQETIAMLRSFHVLNGRQVRSFAAHFIRKP</sequence>
<evidence type="ECO:0000256" key="1">
    <source>
        <dbReference type="SAM" id="MobiDB-lite"/>
    </source>
</evidence>
<proteinExistence type="predicted"/>
<organism evidence="2 3">
    <name type="scientific">Calycomorphotria hydatis</name>
    <dbReference type="NCBI Taxonomy" id="2528027"/>
    <lineage>
        <taxon>Bacteria</taxon>
        <taxon>Pseudomonadati</taxon>
        <taxon>Planctomycetota</taxon>
        <taxon>Planctomycetia</taxon>
        <taxon>Planctomycetales</taxon>
        <taxon>Planctomycetaceae</taxon>
        <taxon>Calycomorphotria</taxon>
    </lineage>
</organism>
<evidence type="ECO:0000313" key="2">
    <source>
        <dbReference type="EMBL" id="QDT65070.1"/>
    </source>
</evidence>
<dbReference type="RefSeq" id="WP_145262758.1">
    <property type="nucleotide sequence ID" value="NZ_CP036316.1"/>
</dbReference>
<keyword evidence="3" id="KW-1185">Reference proteome</keyword>
<name>A0A517T9L1_9PLAN</name>
<gene>
    <name evidence="2" type="ORF">V22_23160</name>
</gene>
<accession>A0A517T9L1</accession>
<dbReference type="KEGG" id="chya:V22_23160"/>